<keyword evidence="2" id="KW-1185">Reference proteome</keyword>
<protein>
    <submittedName>
        <fullName evidence="1">Uncharacterized protein</fullName>
    </submittedName>
</protein>
<dbReference type="Proteomes" id="UP001281761">
    <property type="component" value="Unassembled WGS sequence"/>
</dbReference>
<comment type="caution">
    <text evidence="1">The sequence shown here is derived from an EMBL/GenBank/DDBJ whole genome shotgun (WGS) entry which is preliminary data.</text>
</comment>
<reference evidence="1 2" key="1">
    <citation type="journal article" date="2022" name="bioRxiv">
        <title>Genomics of Preaxostyla Flagellates Illuminates Evolutionary Transitions and the Path Towards Mitochondrial Loss.</title>
        <authorList>
            <person name="Novak L.V.F."/>
            <person name="Treitli S.C."/>
            <person name="Pyrih J."/>
            <person name="Halakuc P."/>
            <person name="Pipaliya S.V."/>
            <person name="Vacek V."/>
            <person name="Brzon O."/>
            <person name="Soukal P."/>
            <person name="Eme L."/>
            <person name="Dacks J.B."/>
            <person name="Karnkowska A."/>
            <person name="Elias M."/>
            <person name="Hampl V."/>
        </authorList>
    </citation>
    <scope>NUCLEOTIDE SEQUENCE [LARGE SCALE GENOMIC DNA]</scope>
    <source>
        <strain evidence="1">NAU3</strain>
        <tissue evidence="1">Gut</tissue>
    </source>
</reference>
<organism evidence="1 2">
    <name type="scientific">Blattamonas nauphoetae</name>
    <dbReference type="NCBI Taxonomy" id="2049346"/>
    <lineage>
        <taxon>Eukaryota</taxon>
        <taxon>Metamonada</taxon>
        <taxon>Preaxostyla</taxon>
        <taxon>Oxymonadida</taxon>
        <taxon>Blattamonas</taxon>
    </lineage>
</organism>
<sequence>MDHRDPHRVVDGNLVFENKDLSLQAISDTQISGQIEEAATLLEVVTSLLSLSNVEMLIDADFSIDTLLESSRIKIQSSILDFGREFT</sequence>
<dbReference type="EMBL" id="JARBJD010000115">
    <property type="protein sequence ID" value="KAK2951682.1"/>
    <property type="molecule type" value="Genomic_DNA"/>
</dbReference>
<gene>
    <name evidence="1" type="ORF">BLNAU_13421</name>
</gene>
<name>A0ABQ9XGU5_9EUKA</name>
<accession>A0ABQ9XGU5</accession>
<evidence type="ECO:0000313" key="2">
    <source>
        <dbReference type="Proteomes" id="UP001281761"/>
    </source>
</evidence>
<proteinExistence type="predicted"/>
<evidence type="ECO:0000313" key="1">
    <source>
        <dbReference type="EMBL" id="KAK2951682.1"/>
    </source>
</evidence>